<organism evidence="1 2">
    <name type="scientific">Dipteronia dyeriana</name>
    <dbReference type="NCBI Taxonomy" id="168575"/>
    <lineage>
        <taxon>Eukaryota</taxon>
        <taxon>Viridiplantae</taxon>
        <taxon>Streptophyta</taxon>
        <taxon>Embryophyta</taxon>
        <taxon>Tracheophyta</taxon>
        <taxon>Spermatophyta</taxon>
        <taxon>Magnoliopsida</taxon>
        <taxon>eudicotyledons</taxon>
        <taxon>Gunneridae</taxon>
        <taxon>Pentapetalae</taxon>
        <taxon>rosids</taxon>
        <taxon>malvids</taxon>
        <taxon>Sapindales</taxon>
        <taxon>Sapindaceae</taxon>
        <taxon>Hippocastanoideae</taxon>
        <taxon>Acereae</taxon>
        <taxon>Dipteronia</taxon>
    </lineage>
</organism>
<dbReference type="PANTHER" id="PTHR47481:SF22">
    <property type="entry name" value="RETROTRANSPOSON GAG DOMAIN-CONTAINING PROTEIN"/>
    <property type="match status" value="1"/>
</dbReference>
<accession>A0AAD9XGI0</accession>
<reference evidence="1" key="1">
    <citation type="journal article" date="2023" name="Plant J.">
        <title>Genome sequences and population genomics provide insights into the demographic history, inbreeding, and mutation load of two 'living fossil' tree species of Dipteronia.</title>
        <authorList>
            <person name="Feng Y."/>
            <person name="Comes H.P."/>
            <person name="Chen J."/>
            <person name="Zhu S."/>
            <person name="Lu R."/>
            <person name="Zhang X."/>
            <person name="Li P."/>
            <person name="Qiu J."/>
            <person name="Olsen K.M."/>
            <person name="Qiu Y."/>
        </authorList>
    </citation>
    <scope>NUCLEOTIDE SEQUENCE</scope>
    <source>
        <strain evidence="1">KIB01</strain>
    </source>
</reference>
<comment type="caution">
    <text evidence="1">The sequence shown here is derived from an EMBL/GenBank/DDBJ whole genome shotgun (WGS) entry which is preliminary data.</text>
</comment>
<proteinExistence type="predicted"/>
<dbReference type="PANTHER" id="PTHR47481">
    <property type="match status" value="1"/>
</dbReference>
<gene>
    <name evidence="1" type="ORF">Ddye_005562</name>
</gene>
<evidence type="ECO:0000313" key="1">
    <source>
        <dbReference type="EMBL" id="KAK2659029.1"/>
    </source>
</evidence>
<dbReference type="EMBL" id="JANJYI010000002">
    <property type="protein sequence ID" value="KAK2659029.1"/>
    <property type="molecule type" value="Genomic_DNA"/>
</dbReference>
<name>A0AAD9XGI0_9ROSI</name>
<dbReference type="Pfam" id="PF14223">
    <property type="entry name" value="Retrotran_gag_2"/>
    <property type="match status" value="1"/>
</dbReference>
<dbReference type="AlphaFoldDB" id="A0AAD9XGI0"/>
<sequence length="262" mass="29362">MGYLDGTKPCPPATIVATTSTEQPSANPEHQIWLCQNRILHWNKLEVTYANRSNTHELRLLESLTNVTLADKFVADYMQGIKNILDNLELIGHSVNDRATIIHTLNGLGPTYLPLTSTIRARDTPITFEELYDKFLDHEAFLQCDEAKKGSLVLRHSSIREPSIEKAATSKVTCRTTWDTNSITVPLTITVITPILEPLQVVATITHPTKATNIDPHISHRSPLKNQWHPSTYNNNSQPICQLCDKLGHTTRVCHSRPSSES</sequence>
<dbReference type="Proteomes" id="UP001280121">
    <property type="component" value="Unassembled WGS sequence"/>
</dbReference>
<protein>
    <submittedName>
        <fullName evidence="1">Uncharacterized protein</fullName>
    </submittedName>
</protein>
<evidence type="ECO:0000313" key="2">
    <source>
        <dbReference type="Proteomes" id="UP001280121"/>
    </source>
</evidence>
<keyword evidence="2" id="KW-1185">Reference proteome</keyword>